<evidence type="ECO:0008006" key="9">
    <source>
        <dbReference type="Google" id="ProtNLM"/>
    </source>
</evidence>
<accession>A0A2U1MXI4</accession>
<evidence type="ECO:0000256" key="2">
    <source>
        <dbReference type="ARBA" id="ARBA00022692"/>
    </source>
</evidence>
<evidence type="ECO:0000256" key="6">
    <source>
        <dbReference type="SAM" id="Phobius"/>
    </source>
</evidence>
<evidence type="ECO:0000313" key="8">
    <source>
        <dbReference type="Proteomes" id="UP000245207"/>
    </source>
</evidence>
<sequence length="490" mass="56571">MVTQCHGTSSPLFGRFCRSILSTKHDAAVHPINETESNEFKAFNEKVTQMFRSLSSVESHELLSVSWISKLLEGFLSCQEQFRALLSKNKACLRKHGLETSLSDYFERSLKSLDVCNAIRDGIEEMKLWTKQIDIALRVLNNQKTLGEAQFRRVKRALNDLEMKINDGKESGSNLAQRNRSFNLKKLRYQESEPLTHSQSFTWSVSRSWSASKQLQVIGKNIMLPKRSENIATNGLVLVIYTMSHVLHFVMWALVAAIPCQGRRAQSSFIFPKNHTWGFLMFSLQQRILDEYKKRDRKNTCGLLKEIHGSVSRSWSASKQVQAIGNNIVVPKRSEFIATNGLVLAIYTMSHVLHFVMWALVAAIPCQGRRAQSSFIFPKNHTWGFLMFSLQQRILEEYKKRDRKNTCGLLKEIHGVEMYTRYINGFSDTTKFPLEEEHEGEMKKKNEKLGIVYESLQNGLDPLERQVREVFLEIVRFRMEELDVLARPHE</sequence>
<comment type="caution">
    <text evidence="7">The sequence shown here is derived from an EMBL/GenBank/DDBJ whole genome shotgun (WGS) entry which is preliminary data.</text>
</comment>
<dbReference type="EMBL" id="PKPP01004125">
    <property type="protein sequence ID" value="PWA65972.1"/>
    <property type="molecule type" value="Genomic_DNA"/>
</dbReference>
<name>A0A2U1MXI4_ARTAN</name>
<keyword evidence="2 6" id="KW-0812">Transmembrane</keyword>
<evidence type="ECO:0000256" key="4">
    <source>
        <dbReference type="ARBA" id="ARBA00023136"/>
    </source>
</evidence>
<keyword evidence="3 6" id="KW-1133">Transmembrane helix</keyword>
<dbReference type="Proteomes" id="UP000245207">
    <property type="component" value="Unassembled WGS sequence"/>
</dbReference>
<dbReference type="InterPro" id="IPR008511">
    <property type="entry name" value="ROH1-like"/>
</dbReference>
<keyword evidence="8" id="KW-1185">Reference proteome</keyword>
<comment type="subcellular location">
    <subcellularLocation>
        <location evidence="1">Membrane</location>
        <topology evidence="1">Single-pass membrane protein</topology>
    </subcellularLocation>
</comment>
<feature type="transmembrane region" description="Helical" evidence="6">
    <location>
        <begin position="235"/>
        <end position="258"/>
    </location>
</feature>
<dbReference type="STRING" id="35608.A0A2U1MXI4"/>
<keyword evidence="4 6" id="KW-0472">Membrane</keyword>
<dbReference type="GO" id="GO:0016020">
    <property type="term" value="C:membrane"/>
    <property type="evidence" value="ECO:0007669"/>
    <property type="project" value="UniProtKB-SubCell"/>
</dbReference>
<evidence type="ECO:0000256" key="5">
    <source>
        <dbReference type="ARBA" id="ARBA00035114"/>
    </source>
</evidence>
<evidence type="ECO:0000256" key="3">
    <source>
        <dbReference type="ARBA" id="ARBA00022989"/>
    </source>
</evidence>
<proteinExistence type="inferred from homology"/>
<dbReference type="PANTHER" id="PTHR31509">
    <property type="entry name" value="BPS1-LIKE PROTEIN"/>
    <property type="match status" value="1"/>
</dbReference>
<protein>
    <recommendedName>
        <fullName evidence="9">BYPASS-related protein</fullName>
    </recommendedName>
</protein>
<evidence type="ECO:0000256" key="1">
    <source>
        <dbReference type="ARBA" id="ARBA00004167"/>
    </source>
</evidence>
<evidence type="ECO:0000313" key="7">
    <source>
        <dbReference type="EMBL" id="PWA65972.1"/>
    </source>
</evidence>
<dbReference type="OrthoDB" id="1878996at2759"/>
<comment type="similarity">
    <text evidence="5">Belongs to the ROH1 family.</text>
</comment>
<dbReference type="AlphaFoldDB" id="A0A2U1MXI4"/>
<organism evidence="7 8">
    <name type="scientific">Artemisia annua</name>
    <name type="common">Sweet wormwood</name>
    <dbReference type="NCBI Taxonomy" id="35608"/>
    <lineage>
        <taxon>Eukaryota</taxon>
        <taxon>Viridiplantae</taxon>
        <taxon>Streptophyta</taxon>
        <taxon>Embryophyta</taxon>
        <taxon>Tracheophyta</taxon>
        <taxon>Spermatophyta</taxon>
        <taxon>Magnoliopsida</taxon>
        <taxon>eudicotyledons</taxon>
        <taxon>Gunneridae</taxon>
        <taxon>Pentapetalae</taxon>
        <taxon>asterids</taxon>
        <taxon>campanulids</taxon>
        <taxon>Asterales</taxon>
        <taxon>Asteraceae</taxon>
        <taxon>Asteroideae</taxon>
        <taxon>Anthemideae</taxon>
        <taxon>Artemisiinae</taxon>
        <taxon>Artemisia</taxon>
    </lineage>
</organism>
<gene>
    <name evidence="7" type="ORF">CTI12_AA328180</name>
</gene>
<reference evidence="7 8" key="1">
    <citation type="journal article" date="2018" name="Mol. Plant">
        <title>The genome of Artemisia annua provides insight into the evolution of Asteraceae family and artemisinin biosynthesis.</title>
        <authorList>
            <person name="Shen Q."/>
            <person name="Zhang L."/>
            <person name="Liao Z."/>
            <person name="Wang S."/>
            <person name="Yan T."/>
            <person name="Shi P."/>
            <person name="Liu M."/>
            <person name="Fu X."/>
            <person name="Pan Q."/>
            <person name="Wang Y."/>
            <person name="Lv Z."/>
            <person name="Lu X."/>
            <person name="Zhang F."/>
            <person name="Jiang W."/>
            <person name="Ma Y."/>
            <person name="Chen M."/>
            <person name="Hao X."/>
            <person name="Li L."/>
            <person name="Tang Y."/>
            <person name="Lv G."/>
            <person name="Zhou Y."/>
            <person name="Sun X."/>
            <person name="Brodelius P.E."/>
            <person name="Rose J.K.C."/>
            <person name="Tang K."/>
        </authorList>
    </citation>
    <scope>NUCLEOTIDE SEQUENCE [LARGE SCALE GENOMIC DNA]</scope>
    <source>
        <strain evidence="8">cv. Huhao1</strain>
        <tissue evidence="7">Leaf</tissue>
    </source>
</reference>
<feature type="transmembrane region" description="Helical" evidence="6">
    <location>
        <begin position="342"/>
        <end position="364"/>
    </location>
</feature>
<dbReference type="Pfam" id="PF05633">
    <property type="entry name" value="ROH1-like"/>
    <property type="match status" value="2"/>
</dbReference>